<keyword evidence="4" id="KW-0547">Nucleotide-binding</keyword>
<evidence type="ECO:0000256" key="5">
    <source>
        <dbReference type="ARBA" id="ARBA00022801"/>
    </source>
</evidence>
<comment type="subunit">
    <text evidence="2">Homotetramer.</text>
</comment>
<dbReference type="SUPFAM" id="SSF56317">
    <property type="entry name" value="Carbon-nitrogen hydrolase"/>
    <property type="match status" value="1"/>
</dbReference>
<keyword evidence="5" id="KW-0378">Hydrolase</keyword>
<dbReference type="FunFam" id="3.30.428.10:FF:000011">
    <property type="entry name" value="Fragile histidine triad"/>
    <property type="match status" value="1"/>
</dbReference>
<feature type="active site" description="Tele-AMP-histidine intermediate" evidence="11">
    <location>
        <position position="424"/>
    </location>
</feature>
<dbReference type="Pfam" id="PF00795">
    <property type="entry name" value="CN_hydrolase"/>
    <property type="match status" value="1"/>
</dbReference>
<dbReference type="CDD" id="cd07572">
    <property type="entry name" value="nit"/>
    <property type="match status" value="1"/>
</dbReference>
<dbReference type="FunFam" id="3.60.110.10:FF:000005">
    <property type="entry name" value="nitrilase homolog 1 isoform X1"/>
    <property type="match status" value="1"/>
</dbReference>
<sequence length="476" mass="53401">MSNTLKILSRKVASFLNSSHHQHYQQQYRSIMSTGQAAAIVAVGQMCATDDKAANLRQVEQLVQQAKAKQAKLLFLPECCDFVAKEKSQLLTLAEPLNGALMAKYRELAKCNQIWLSLGGLHELKCSPGGDEPNKMYNAHVLLNDQGDLVGVYRKLHLFDVKTPEITLMESSYVEAGKSLERPLATPAGRLGLQICYDLRFAETALLLRKLGAQLLSYPSAFTYSTGKAHWELLLRARAIETQCFVIAAAQQGWHNAKRQSWGHAMIVSPWGKVLADCGEQELGVATAEVDLSTLDKLYQSMPCFEHRRNDIYSLTAYNLKMPNEADGQDRAFAENIVDKRTIFYESEHCYAFTNLRCVVEGHVLVSTKRVTPRLNGLNCAEITDLFATVCMVQRLLEQIYGTTSATVTVQDGAQAGQTVPHVHFHVMPRRTGDFGHNDQIYVKLDDRAENLPARTLEERIEEAQKYRDYLQDARS</sequence>
<dbReference type="InterPro" id="IPR011146">
    <property type="entry name" value="HIT-like"/>
</dbReference>
<dbReference type="PROSITE" id="PS50263">
    <property type="entry name" value="CN_HYDROLASE"/>
    <property type="match status" value="1"/>
</dbReference>
<keyword evidence="6" id="KW-0511">Multifunctional enzyme</keyword>
<feature type="site" description="Important for induction of apoptosis" evidence="13">
    <location>
        <position position="442"/>
    </location>
</feature>
<evidence type="ECO:0000256" key="14">
    <source>
        <dbReference type="PROSITE-ProRule" id="PRU00464"/>
    </source>
</evidence>
<evidence type="ECO:0000256" key="6">
    <source>
        <dbReference type="ARBA" id="ARBA00023268"/>
    </source>
</evidence>
<dbReference type="Proteomes" id="UP000515160">
    <property type="component" value="Chromosome 3"/>
</dbReference>
<evidence type="ECO:0000256" key="13">
    <source>
        <dbReference type="PIRSR" id="PIRSR639383-3"/>
    </source>
</evidence>
<dbReference type="PROSITE" id="PS51084">
    <property type="entry name" value="HIT_2"/>
    <property type="match status" value="1"/>
</dbReference>
<gene>
    <name evidence="18" type="primary">LOC117569751</name>
</gene>
<dbReference type="CDD" id="cd01275">
    <property type="entry name" value="FHIT"/>
    <property type="match status" value="1"/>
</dbReference>
<dbReference type="GO" id="GO:0006139">
    <property type="term" value="P:nucleobase-containing compound metabolic process"/>
    <property type="evidence" value="ECO:0007669"/>
    <property type="project" value="TreeGrafter"/>
</dbReference>
<dbReference type="CTD" id="38029"/>
<evidence type="ECO:0000256" key="1">
    <source>
        <dbReference type="ARBA" id="ARBA00001936"/>
    </source>
</evidence>
<dbReference type="PANTHER" id="PTHR23088:SF27">
    <property type="entry name" value="DEAMINATED GLUTATHIONE AMIDASE"/>
    <property type="match status" value="1"/>
</dbReference>
<comment type="cofactor">
    <cofactor evidence="1">
        <name>Mn(2+)</name>
        <dbReference type="ChEBI" id="CHEBI:29035"/>
    </cofactor>
</comment>
<comment type="function">
    <text evidence="8">Cleaves A-5'-PPP-5'A to yield AMP and ADP.</text>
</comment>
<evidence type="ECO:0000256" key="10">
    <source>
        <dbReference type="ARBA" id="ARBA00069577"/>
    </source>
</evidence>
<dbReference type="OrthoDB" id="680339at2759"/>
<dbReference type="InterPro" id="IPR036526">
    <property type="entry name" value="C-N_Hydrolase_sf"/>
</dbReference>
<evidence type="ECO:0000259" key="15">
    <source>
        <dbReference type="PROSITE" id="PS50263"/>
    </source>
</evidence>
<comment type="similarity">
    <text evidence="9">In the N-terminal section; belongs to the UPF0012 family.</text>
</comment>
<dbReference type="InterPro" id="IPR045254">
    <property type="entry name" value="Nit1/2_C-N_Hydrolase"/>
</dbReference>
<feature type="binding site" evidence="12">
    <location>
        <begin position="417"/>
        <end position="420"/>
    </location>
    <ligand>
        <name>substrate</name>
    </ligand>
</feature>
<evidence type="ECO:0000313" key="17">
    <source>
        <dbReference type="Proteomes" id="UP000515160"/>
    </source>
</evidence>
<protein>
    <recommendedName>
        <fullName evidence="10">Nitrilase and fragile histidine triad fusion protein NitFhit</fullName>
        <ecNumber evidence="3">3.6.1.29</ecNumber>
    </recommendedName>
</protein>
<dbReference type="Gene3D" id="3.30.428.10">
    <property type="entry name" value="HIT-like"/>
    <property type="match status" value="1"/>
</dbReference>
<organism evidence="17 18">
    <name type="scientific">Drosophila albomicans</name>
    <name type="common">Fruit fly</name>
    <dbReference type="NCBI Taxonomy" id="7291"/>
    <lineage>
        <taxon>Eukaryota</taxon>
        <taxon>Metazoa</taxon>
        <taxon>Ecdysozoa</taxon>
        <taxon>Arthropoda</taxon>
        <taxon>Hexapoda</taxon>
        <taxon>Insecta</taxon>
        <taxon>Pterygota</taxon>
        <taxon>Neoptera</taxon>
        <taxon>Endopterygota</taxon>
        <taxon>Diptera</taxon>
        <taxon>Brachycera</taxon>
        <taxon>Muscomorpha</taxon>
        <taxon>Ephydroidea</taxon>
        <taxon>Drosophilidae</taxon>
        <taxon>Drosophila</taxon>
    </lineage>
</organism>
<evidence type="ECO:0000256" key="7">
    <source>
        <dbReference type="ARBA" id="ARBA00047780"/>
    </source>
</evidence>
<dbReference type="GO" id="GO:0016811">
    <property type="term" value="F:hydrolase activity, acting on carbon-nitrogen (but not peptide) bonds, in linear amides"/>
    <property type="evidence" value="ECO:0007669"/>
    <property type="project" value="InterPro"/>
</dbReference>
<name>A0A6P8X566_DROAB</name>
<dbReference type="EC" id="3.6.1.29" evidence="3"/>
<feature type="domain" description="HIT" evidence="16">
    <location>
        <begin position="329"/>
        <end position="437"/>
    </location>
</feature>
<feature type="domain" description="CN hydrolase" evidence="15">
    <location>
        <begin position="39"/>
        <end position="292"/>
    </location>
</feature>
<dbReference type="InterPro" id="IPR019808">
    <property type="entry name" value="Histidine_triad_CS"/>
</dbReference>
<dbReference type="InterPro" id="IPR003010">
    <property type="entry name" value="C-N_Hydrolase"/>
</dbReference>
<accession>A0A6P8X566</accession>
<evidence type="ECO:0000256" key="9">
    <source>
        <dbReference type="ARBA" id="ARBA00061127"/>
    </source>
</evidence>
<dbReference type="PANTHER" id="PTHR23088">
    <property type="entry name" value="NITRILASE-RELATED"/>
    <property type="match status" value="1"/>
</dbReference>
<feature type="short sequence motif" description="Histidine triad motif" evidence="14">
    <location>
        <begin position="422"/>
        <end position="426"/>
    </location>
</feature>
<dbReference type="InterPro" id="IPR036265">
    <property type="entry name" value="HIT-like_sf"/>
</dbReference>
<dbReference type="GeneID" id="117569751"/>
<dbReference type="SUPFAM" id="SSF54197">
    <property type="entry name" value="HIT-like"/>
    <property type="match status" value="1"/>
</dbReference>
<evidence type="ECO:0000256" key="11">
    <source>
        <dbReference type="PIRSR" id="PIRSR639383-1"/>
    </source>
</evidence>
<dbReference type="AlphaFoldDB" id="A0A6P8X566"/>
<dbReference type="PROSITE" id="PS00892">
    <property type="entry name" value="HIT_1"/>
    <property type="match status" value="1"/>
</dbReference>
<evidence type="ECO:0000256" key="3">
    <source>
        <dbReference type="ARBA" id="ARBA00012377"/>
    </source>
</evidence>
<evidence type="ECO:0000259" key="16">
    <source>
        <dbReference type="PROSITE" id="PS51084"/>
    </source>
</evidence>
<dbReference type="RefSeq" id="XP_034106933.1">
    <property type="nucleotide sequence ID" value="XM_034251042.2"/>
</dbReference>
<evidence type="ECO:0000313" key="18">
    <source>
        <dbReference type="RefSeq" id="XP_034106933.1"/>
    </source>
</evidence>
<dbReference type="Pfam" id="PF01230">
    <property type="entry name" value="HIT"/>
    <property type="match status" value="1"/>
</dbReference>
<dbReference type="GO" id="GO:0000166">
    <property type="term" value="F:nucleotide binding"/>
    <property type="evidence" value="ECO:0007669"/>
    <property type="project" value="UniProtKB-KW"/>
</dbReference>
<evidence type="ECO:0000256" key="2">
    <source>
        <dbReference type="ARBA" id="ARBA00011881"/>
    </source>
</evidence>
<proteinExistence type="inferred from homology"/>
<dbReference type="InterPro" id="IPR039383">
    <property type="entry name" value="FHIT"/>
</dbReference>
<feature type="binding site" evidence="12">
    <location>
        <position position="411"/>
    </location>
    <ligand>
        <name>substrate</name>
    </ligand>
</feature>
<evidence type="ECO:0000256" key="12">
    <source>
        <dbReference type="PIRSR" id="PIRSR639383-2"/>
    </source>
</evidence>
<feature type="binding site" evidence="12">
    <location>
        <position position="355"/>
    </location>
    <ligand>
        <name>substrate</name>
    </ligand>
</feature>
<comment type="catalytic activity">
    <reaction evidence="7">
        <text>P(1),P(3)-bis(5'-adenosyl) triphosphate + H2O = AMP + ADP + 2 H(+)</text>
        <dbReference type="Rhea" id="RHEA:13893"/>
        <dbReference type="ChEBI" id="CHEBI:15377"/>
        <dbReference type="ChEBI" id="CHEBI:15378"/>
        <dbReference type="ChEBI" id="CHEBI:58529"/>
        <dbReference type="ChEBI" id="CHEBI:456215"/>
        <dbReference type="ChEBI" id="CHEBI:456216"/>
        <dbReference type="EC" id="3.6.1.29"/>
    </reaction>
</comment>
<keyword evidence="17" id="KW-1185">Reference proteome</keyword>
<evidence type="ECO:0000256" key="4">
    <source>
        <dbReference type="ARBA" id="ARBA00022741"/>
    </source>
</evidence>
<feature type="binding site" evidence="12">
    <location>
        <position position="426"/>
    </location>
    <ligand>
        <name>substrate</name>
    </ligand>
</feature>
<reference evidence="18" key="1">
    <citation type="submission" date="2025-08" db="UniProtKB">
        <authorList>
            <consortium name="RefSeq"/>
        </authorList>
    </citation>
    <scope>IDENTIFICATION</scope>
    <source>
        <strain evidence="18">15112-1751.03</strain>
        <tissue evidence="18">Whole Adult</tissue>
    </source>
</reference>
<evidence type="ECO:0000256" key="8">
    <source>
        <dbReference type="ARBA" id="ARBA00057461"/>
    </source>
</evidence>
<dbReference type="Gene3D" id="3.60.110.10">
    <property type="entry name" value="Carbon-nitrogen hydrolase"/>
    <property type="match status" value="1"/>
</dbReference>
<dbReference type="GO" id="GO:0047710">
    <property type="term" value="F:bis(5'-adenosyl)-triphosphatase activity"/>
    <property type="evidence" value="ECO:0007669"/>
    <property type="project" value="UniProtKB-EC"/>
</dbReference>